<dbReference type="GO" id="GO:0005975">
    <property type="term" value="P:carbohydrate metabolic process"/>
    <property type="evidence" value="ECO:0007669"/>
    <property type="project" value="InterPro"/>
</dbReference>
<comment type="caution">
    <text evidence="2">The sequence shown here is derived from an EMBL/GenBank/DDBJ whole genome shotgun (WGS) entry which is preliminary data.</text>
</comment>
<dbReference type="Proteomes" id="UP000265955">
    <property type="component" value="Unassembled WGS sequence"/>
</dbReference>
<dbReference type="EMBL" id="QYUO01000002">
    <property type="protein sequence ID" value="RJF95871.1"/>
    <property type="molecule type" value="Genomic_DNA"/>
</dbReference>
<organism evidence="2 3">
    <name type="scientific">Noviherbaspirillum saxi</name>
    <dbReference type="NCBI Taxonomy" id="2320863"/>
    <lineage>
        <taxon>Bacteria</taxon>
        <taxon>Pseudomonadati</taxon>
        <taxon>Pseudomonadota</taxon>
        <taxon>Betaproteobacteria</taxon>
        <taxon>Burkholderiales</taxon>
        <taxon>Oxalobacteraceae</taxon>
        <taxon>Noviherbaspirillum</taxon>
    </lineage>
</organism>
<dbReference type="InterPro" id="IPR011330">
    <property type="entry name" value="Glyco_hydro/deAcase_b/a-brl"/>
</dbReference>
<sequence>MFFKMAHRRWMEPDTQPTVPLQQWTVSESGLDPDLIDNTVPIIFGSAGFHFDRTNASLGLDVFGSAFFMLSRYEEAVNMQRDQHDRFPAHASLAFREHLLRRPIIDEYVEILWAAIKLLWPQITRRVHRYQTIVSCDVDQPYHPAAKSFRRMARATLGSAVRNRPLTEMFKPARNYLNSRRGDFQHDPYYFTVDWMMDRNEDAGNVVTFNFLPEVTDPAFDDTCAITDPAVIAMLKRIHARRHEIGLHPGYHTYQSIEKTLHGLNKLQEVLRCAGVEQSITGGRNHFLRWSTKTPAVWDATGLRYDSTLSYADHIGFRCGTCREYSMYDLHRRQPLRIKQRPLICMDCSIIVYMGYGLTEKTLSEIGTLKSATKKFHGNFTLLWHNSSLEGERARDLYCEIIK</sequence>
<dbReference type="Gene3D" id="3.20.20.370">
    <property type="entry name" value="Glycoside hydrolase/deacetylase"/>
    <property type="match status" value="1"/>
</dbReference>
<evidence type="ECO:0000259" key="1">
    <source>
        <dbReference type="Pfam" id="PF23019"/>
    </source>
</evidence>
<dbReference type="AlphaFoldDB" id="A0A3A3FMB8"/>
<evidence type="ECO:0000313" key="3">
    <source>
        <dbReference type="Proteomes" id="UP000265955"/>
    </source>
</evidence>
<proteinExistence type="predicted"/>
<protein>
    <submittedName>
        <fullName evidence="2">MarR family transcriptional regulator</fullName>
    </submittedName>
</protein>
<keyword evidence="3" id="KW-1185">Reference proteome</keyword>
<name>A0A3A3FMB8_9BURK</name>
<dbReference type="CDD" id="cd10931">
    <property type="entry name" value="CE4_u7"/>
    <property type="match status" value="1"/>
</dbReference>
<accession>A0A3A3FMB8</accession>
<reference evidence="3" key="1">
    <citation type="submission" date="2018-09" db="EMBL/GenBank/DDBJ databases">
        <authorList>
            <person name="Zhu H."/>
        </authorList>
    </citation>
    <scope>NUCLEOTIDE SEQUENCE [LARGE SCALE GENOMIC DNA]</scope>
    <source>
        <strain evidence="3">K1R23-30</strain>
    </source>
</reference>
<dbReference type="InterPro" id="IPR054297">
    <property type="entry name" value="DUF7033"/>
</dbReference>
<dbReference type="SUPFAM" id="SSF88713">
    <property type="entry name" value="Glycoside hydrolase/deacetylase"/>
    <property type="match status" value="1"/>
</dbReference>
<feature type="domain" description="DUF7033" evidence="1">
    <location>
        <begin position="60"/>
        <end position="143"/>
    </location>
</feature>
<dbReference type="Pfam" id="PF23019">
    <property type="entry name" value="DUF7033"/>
    <property type="match status" value="1"/>
</dbReference>
<evidence type="ECO:0000313" key="2">
    <source>
        <dbReference type="EMBL" id="RJF95871.1"/>
    </source>
</evidence>
<gene>
    <name evidence="2" type="ORF">D3871_21130</name>
</gene>